<name>V5HKD8_IXORI</name>
<evidence type="ECO:0000256" key="1">
    <source>
        <dbReference type="SAM" id="MobiDB-lite"/>
    </source>
</evidence>
<feature type="compositionally biased region" description="Basic residues" evidence="1">
    <location>
        <begin position="49"/>
        <end position="58"/>
    </location>
</feature>
<sequence length="191" mass="20371">VSGSGGCSEGRRGCPGGDHAGTLGCTRRCRGNLLSLAPRRRWPQQCARRGNHGTRRGARCGAASGQGWRASGAAARLARLRGPLHVCSLCLLRPVRLAACSDGAAAVAAVDRATVVCVRAVGTENVHGYRRRAMRACGTCRLPPRDRHERRSNPGRSRGGVGGNTVCPRTLRCRRDHWRRGCLYGNAVRGA</sequence>
<organism evidence="2">
    <name type="scientific">Ixodes ricinus</name>
    <name type="common">Common tick</name>
    <name type="synonym">Acarus ricinus</name>
    <dbReference type="NCBI Taxonomy" id="34613"/>
    <lineage>
        <taxon>Eukaryota</taxon>
        <taxon>Metazoa</taxon>
        <taxon>Ecdysozoa</taxon>
        <taxon>Arthropoda</taxon>
        <taxon>Chelicerata</taxon>
        <taxon>Arachnida</taxon>
        <taxon>Acari</taxon>
        <taxon>Parasitiformes</taxon>
        <taxon>Ixodida</taxon>
        <taxon>Ixodoidea</taxon>
        <taxon>Ixodidae</taxon>
        <taxon>Ixodinae</taxon>
        <taxon>Ixodes</taxon>
    </lineage>
</organism>
<feature type="region of interest" description="Disordered" evidence="1">
    <location>
        <begin position="144"/>
        <end position="163"/>
    </location>
</feature>
<dbReference type="AlphaFoldDB" id="V5HKD8"/>
<dbReference type="EMBL" id="GANP01008691">
    <property type="protein sequence ID" value="JAB75777.1"/>
    <property type="molecule type" value="mRNA"/>
</dbReference>
<reference evidence="2" key="1">
    <citation type="journal article" date="2015" name="Sci. Rep.">
        <title>Tissue- and time-dependent transcription in Ixodes ricinus salivary glands and midguts when blood feeding on the vertebrate host.</title>
        <authorList>
            <person name="Kotsyfakis M."/>
            <person name="Schwarz A."/>
            <person name="Erhart J."/>
            <person name="Ribeiro J.M."/>
        </authorList>
    </citation>
    <scope>NUCLEOTIDE SEQUENCE</scope>
    <source>
        <tissue evidence="2">Salivary gland and midgut</tissue>
    </source>
</reference>
<feature type="region of interest" description="Disordered" evidence="1">
    <location>
        <begin position="45"/>
        <end position="65"/>
    </location>
</feature>
<accession>V5HKD8</accession>
<protein>
    <submittedName>
        <fullName evidence="2">Uncharacterized protein</fullName>
    </submittedName>
</protein>
<evidence type="ECO:0000313" key="2">
    <source>
        <dbReference type="EMBL" id="JAB75777.1"/>
    </source>
</evidence>
<proteinExistence type="evidence at transcript level"/>
<feature type="non-terminal residue" evidence="2">
    <location>
        <position position="1"/>
    </location>
</feature>